<evidence type="ECO:0000256" key="3">
    <source>
        <dbReference type="ARBA" id="ARBA00010519"/>
    </source>
</evidence>
<dbReference type="GO" id="GO:0050136">
    <property type="term" value="F:NADH dehydrogenase (quinone) (non-electrogenic) activity"/>
    <property type="evidence" value="ECO:0007669"/>
    <property type="project" value="UniProtKB-UniRule"/>
</dbReference>
<dbReference type="RefSeq" id="WP_022658373.1">
    <property type="nucleotide sequence ID" value="NZ_CABSIF010000004.1"/>
</dbReference>
<dbReference type="Pfam" id="PF00420">
    <property type="entry name" value="Oxidored_q2"/>
    <property type="match status" value="1"/>
</dbReference>
<keyword evidence="7 11" id="KW-0874">Quinone</keyword>
<keyword evidence="11" id="KW-1003">Cell membrane</keyword>
<keyword evidence="10 11" id="KW-0472">Membrane</keyword>
<evidence type="ECO:0000256" key="2">
    <source>
        <dbReference type="ARBA" id="ARBA00004141"/>
    </source>
</evidence>
<keyword evidence="4 11" id="KW-0813">Transport</keyword>
<comment type="catalytic activity">
    <reaction evidence="11">
        <text>a quinone + NADH + 5 H(+)(in) = a quinol + NAD(+) + 4 H(+)(out)</text>
        <dbReference type="Rhea" id="RHEA:57888"/>
        <dbReference type="ChEBI" id="CHEBI:15378"/>
        <dbReference type="ChEBI" id="CHEBI:24646"/>
        <dbReference type="ChEBI" id="CHEBI:57540"/>
        <dbReference type="ChEBI" id="CHEBI:57945"/>
        <dbReference type="ChEBI" id="CHEBI:132124"/>
    </reaction>
</comment>
<keyword evidence="11" id="KW-0520">NAD</keyword>
<dbReference type="InterPro" id="IPR001133">
    <property type="entry name" value="NADH_UbQ_OxRdtase_chain4L/K"/>
</dbReference>
<dbReference type="AlphaFoldDB" id="A0A212J569"/>
<dbReference type="InterPro" id="IPR039428">
    <property type="entry name" value="NUOK/Mnh_C1-like"/>
</dbReference>
<dbReference type="PANTHER" id="PTHR11434">
    <property type="entry name" value="NADH-UBIQUINONE OXIDOREDUCTASE SUBUNIT ND4L"/>
    <property type="match status" value="1"/>
</dbReference>
<evidence type="ECO:0000256" key="8">
    <source>
        <dbReference type="ARBA" id="ARBA00022967"/>
    </source>
</evidence>
<dbReference type="HAMAP" id="MF_01456">
    <property type="entry name" value="NDH1_NuoK"/>
    <property type="match status" value="1"/>
</dbReference>
<evidence type="ECO:0000256" key="10">
    <source>
        <dbReference type="ARBA" id="ARBA00023136"/>
    </source>
</evidence>
<evidence type="ECO:0000256" key="9">
    <source>
        <dbReference type="ARBA" id="ARBA00022989"/>
    </source>
</evidence>
<dbReference type="GO" id="GO:0005886">
    <property type="term" value="C:plasma membrane"/>
    <property type="evidence" value="ECO:0007669"/>
    <property type="project" value="UniProtKB-SubCell"/>
</dbReference>
<dbReference type="NCBIfam" id="NF004323">
    <property type="entry name" value="PRK05715.1-5"/>
    <property type="match status" value="1"/>
</dbReference>
<keyword evidence="11" id="KW-0830">Ubiquinone</keyword>
<evidence type="ECO:0000256" key="1">
    <source>
        <dbReference type="ARBA" id="ARBA00002378"/>
    </source>
</evidence>
<dbReference type="NCBIfam" id="NF004321">
    <property type="entry name" value="PRK05715.1-3"/>
    <property type="match status" value="1"/>
</dbReference>
<feature type="transmembrane region" description="Helical" evidence="11">
    <location>
        <begin position="6"/>
        <end position="23"/>
    </location>
</feature>
<keyword evidence="9 11" id="KW-1133">Transmembrane helix</keyword>
<evidence type="ECO:0000256" key="4">
    <source>
        <dbReference type="ARBA" id="ARBA00022448"/>
    </source>
</evidence>
<keyword evidence="6 11" id="KW-0812">Transmembrane</keyword>
<organism evidence="12">
    <name type="scientific">uncultured Desulfovibrio sp</name>
    <dbReference type="NCBI Taxonomy" id="167968"/>
    <lineage>
        <taxon>Bacteria</taxon>
        <taxon>Pseudomonadati</taxon>
        <taxon>Thermodesulfobacteriota</taxon>
        <taxon>Desulfovibrionia</taxon>
        <taxon>Desulfovibrionales</taxon>
        <taxon>Desulfovibrionaceae</taxon>
        <taxon>Desulfovibrio</taxon>
        <taxon>environmental samples</taxon>
    </lineage>
</organism>
<evidence type="ECO:0000256" key="11">
    <source>
        <dbReference type="HAMAP-Rule" id="MF_01456"/>
    </source>
</evidence>
<keyword evidence="12" id="KW-0560">Oxidoreductase</keyword>
<comment type="subunit">
    <text evidence="11">NDH-1 is composed of 14 different subunits. Subunits NuoA, H, J, K, L, M, N constitute the membrane sector of the complex.</text>
</comment>
<dbReference type="PANTHER" id="PTHR11434:SF16">
    <property type="entry name" value="NADH-UBIQUINONE OXIDOREDUCTASE CHAIN 4L"/>
    <property type="match status" value="1"/>
</dbReference>
<sequence length="100" mass="10987">MIPLSWYMALAAVLFCIGVAGFLTRRNIIVMLLSLELMLNGVNLNLVAMSYFMDALRGQAFTIFIITVAACEAAVGLGIVICLFRSHKSVRNEDITTMRG</sequence>
<accession>A0A212J569</accession>
<dbReference type="Gene3D" id="1.10.287.3510">
    <property type="match status" value="1"/>
</dbReference>
<dbReference type="GO" id="GO:0030964">
    <property type="term" value="C:NADH dehydrogenase complex"/>
    <property type="evidence" value="ECO:0007669"/>
    <property type="project" value="TreeGrafter"/>
</dbReference>
<evidence type="ECO:0000256" key="7">
    <source>
        <dbReference type="ARBA" id="ARBA00022719"/>
    </source>
</evidence>
<feature type="transmembrane region" description="Helical" evidence="11">
    <location>
        <begin position="59"/>
        <end position="84"/>
    </location>
</feature>
<proteinExistence type="inferred from homology"/>
<reference evidence="12" key="1">
    <citation type="submission" date="2016-04" db="EMBL/GenBank/DDBJ databases">
        <authorList>
            <person name="Evans L.H."/>
            <person name="Alamgir A."/>
            <person name="Owens N."/>
            <person name="Weber N.D."/>
            <person name="Virtaneva K."/>
            <person name="Barbian K."/>
            <person name="Babar A."/>
            <person name="Rosenke K."/>
        </authorList>
    </citation>
    <scope>NUCLEOTIDE SEQUENCE</scope>
    <source>
        <strain evidence="12">92-2</strain>
    </source>
</reference>
<evidence type="ECO:0000256" key="5">
    <source>
        <dbReference type="ARBA" id="ARBA00022519"/>
    </source>
</evidence>
<dbReference type="NCBIfam" id="NF004320">
    <property type="entry name" value="PRK05715.1-2"/>
    <property type="match status" value="1"/>
</dbReference>
<evidence type="ECO:0000313" key="12">
    <source>
        <dbReference type="EMBL" id="SBV94583.1"/>
    </source>
</evidence>
<dbReference type="GO" id="GO:0048038">
    <property type="term" value="F:quinone binding"/>
    <property type="evidence" value="ECO:0007669"/>
    <property type="project" value="UniProtKB-KW"/>
</dbReference>
<protein>
    <recommendedName>
        <fullName evidence="11">NADH-quinone oxidoreductase subunit K</fullName>
        <ecNumber evidence="11">7.1.1.-</ecNumber>
    </recommendedName>
    <alternativeName>
        <fullName evidence="11">NADH dehydrogenase I subunit K</fullName>
    </alternativeName>
    <alternativeName>
        <fullName evidence="11">NDH-1 subunit K</fullName>
    </alternativeName>
</protein>
<comment type="subcellular location">
    <subcellularLocation>
        <location evidence="11">Cell membrane</location>
        <topology evidence="11">Multi-pass membrane protein</topology>
    </subcellularLocation>
    <subcellularLocation>
        <location evidence="2">Membrane</location>
        <topology evidence="2">Multi-pass membrane protein</topology>
    </subcellularLocation>
</comment>
<evidence type="ECO:0000256" key="6">
    <source>
        <dbReference type="ARBA" id="ARBA00022692"/>
    </source>
</evidence>
<feature type="transmembrane region" description="Helical" evidence="11">
    <location>
        <begin position="30"/>
        <end position="53"/>
    </location>
</feature>
<comment type="similarity">
    <text evidence="3 11">Belongs to the complex I subunit 4L family.</text>
</comment>
<gene>
    <name evidence="11 12" type="primary">nuoK</name>
    <name evidence="12" type="ORF">KM92DES2_10548</name>
</gene>
<comment type="function">
    <text evidence="1 11">NDH-1 shuttles electrons from NADH, via FMN and iron-sulfur (Fe-S) centers, to quinones in the respiratory chain. The immediate electron acceptor for the enzyme in this species is believed to be ubiquinone. Couples the redox reaction to proton translocation (for every two electrons transferred, four hydrogen ions are translocated across the cytoplasmic membrane), and thus conserves the redox energy in a proton gradient.</text>
</comment>
<dbReference type="FunFam" id="1.10.287.3510:FF:000001">
    <property type="entry name" value="NADH-quinone oxidoreductase subunit K"/>
    <property type="match status" value="1"/>
</dbReference>
<dbReference type="GO" id="GO:0042773">
    <property type="term" value="P:ATP synthesis coupled electron transport"/>
    <property type="evidence" value="ECO:0007669"/>
    <property type="project" value="InterPro"/>
</dbReference>
<dbReference type="EMBL" id="FLUP01000001">
    <property type="protein sequence ID" value="SBV94583.1"/>
    <property type="molecule type" value="Genomic_DNA"/>
</dbReference>
<name>A0A212J569_9BACT</name>
<keyword evidence="5" id="KW-0997">Cell inner membrane</keyword>
<dbReference type="EC" id="7.1.1.-" evidence="11"/>
<keyword evidence="8 11" id="KW-1278">Translocase</keyword>
<dbReference type="GeneID" id="72383133"/>